<evidence type="ECO:0000313" key="2">
    <source>
        <dbReference type="Proteomes" id="UP000821845"/>
    </source>
</evidence>
<dbReference type="EMBL" id="CM023487">
    <property type="protein sequence ID" value="KAH6925100.1"/>
    <property type="molecule type" value="Genomic_DNA"/>
</dbReference>
<sequence>MYCTVVSETERGWKSAWDNSTCSPAVMHRWTAKKVWEKQSRAHVASTVVVVTQAATPPNGSCSAPHPSTYVFAQAAIEEHRAVTETHEPDENGCMPGYVRARRSLLARALKKQEECEYSNELRASLPQQQRRIREPSSGRMRARGSGRTASPAKSRTLCAPGTRRKARIRAPTQDQAARHIVPKQTQHIRTC</sequence>
<reference evidence="1" key="1">
    <citation type="submission" date="2020-05" db="EMBL/GenBank/DDBJ databases">
        <title>Large-scale comparative analyses of tick genomes elucidate their genetic diversity and vector capacities.</title>
        <authorList>
            <person name="Jia N."/>
            <person name="Wang J."/>
            <person name="Shi W."/>
            <person name="Du L."/>
            <person name="Sun Y."/>
            <person name="Zhan W."/>
            <person name="Jiang J."/>
            <person name="Wang Q."/>
            <person name="Zhang B."/>
            <person name="Ji P."/>
            <person name="Sakyi L.B."/>
            <person name="Cui X."/>
            <person name="Yuan T."/>
            <person name="Jiang B."/>
            <person name="Yang W."/>
            <person name="Lam T.T.-Y."/>
            <person name="Chang Q."/>
            <person name="Ding S."/>
            <person name="Wang X."/>
            <person name="Zhu J."/>
            <person name="Ruan X."/>
            <person name="Zhao L."/>
            <person name="Wei J."/>
            <person name="Que T."/>
            <person name="Du C."/>
            <person name="Cheng J."/>
            <person name="Dai P."/>
            <person name="Han X."/>
            <person name="Huang E."/>
            <person name="Gao Y."/>
            <person name="Liu J."/>
            <person name="Shao H."/>
            <person name="Ye R."/>
            <person name="Li L."/>
            <person name="Wei W."/>
            <person name="Wang X."/>
            <person name="Wang C."/>
            <person name="Yang T."/>
            <person name="Huo Q."/>
            <person name="Li W."/>
            <person name="Guo W."/>
            <person name="Chen H."/>
            <person name="Zhou L."/>
            <person name="Ni X."/>
            <person name="Tian J."/>
            <person name="Zhou Y."/>
            <person name="Sheng Y."/>
            <person name="Liu T."/>
            <person name="Pan Y."/>
            <person name="Xia L."/>
            <person name="Li J."/>
            <person name="Zhao F."/>
            <person name="Cao W."/>
        </authorList>
    </citation>
    <scope>NUCLEOTIDE SEQUENCE</scope>
    <source>
        <strain evidence="1">Hyas-2018</strain>
    </source>
</reference>
<comment type="caution">
    <text evidence="1">The sequence shown here is derived from an EMBL/GenBank/DDBJ whole genome shotgun (WGS) entry which is preliminary data.</text>
</comment>
<proteinExistence type="predicted"/>
<keyword evidence="2" id="KW-1185">Reference proteome</keyword>
<evidence type="ECO:0000313" key="1">
    <source>
        <dbReference type="EMBL" id="KAH6925100.1"/>
    </source>
</evidence>
<accession>A0ACB7RSD4</accession>
<gene>
    <name evidence="1" type="ORF">HPB50_000327</name>
</gene>
<organism evidence="1 2">
    <name type="scientific">Hyalomma asiaticum</name>
    <name type="common">Tick</name>
    <dbReference type="NCBI Taxonomy" id="266040"/>
    <lineage>
        <taxon>Eukaryota</taxon>
        <taxon>Metazoa</taxon>
        <taxon>Ecdysozoa</taxon>
        <taxon>Arthropoda</taxon>
        <taxon>Chelicerata</taxon>
        <taxon>Arachnida</taxon>
        <taxon>Acari</taxon>
        <taxon>Parasitiformes</taxon>
        <taxon>Ixodida</taxon>
        <taxon>Ixodoidea</taxon>
        <taxon>Ixodidae</taxon>
        <taxon>Hyalomminae</taxon>
        <taxon>Hyalomma</taxon>
    </lineage>
</organism>
<protein>
    <submittedName>
        <fullName evidence="1">Uncharacterized protein</fullName>
    </submittedName>
</protein>
<dbReference type="Proteomes" id="UP000821845">
    <property type="component" value="Chromosome 7"/>
</dbReference>
<name>A0ACB7RSD4_HYAAI</name>